<dbReference type="GO" id="GO:0006749">
    <property type="term" value="P:glutathione metabolic process"/>
    <property type="evidence" value="ECO:0007669"/>
    <property type="project" value="TreeGrafter"/>
</dbReference>
<dbReference type="GO" id="GO:0004364">
    <property type="term" value="F:glutathione transferase activity"/>
    <property type="evidence" value="ECO:0007669"/>
    <property type="project" value="TreeGrafter"/>
</dbReference>
<dbReference type="Proteomes" id="UP001056384">
    <property type="component" value="Chromosome 4"/>
</dbReference>
<dbReference type="GO" id="GO:0016034">
    <property type="term" value="F:maleylacetoacetate isomerase activity"/>
    <property type="evidence" value="ECO:0007669"/>
    <property type="project" value="TreeGrafter"/>
</dbReference>
<gene>
    <name evidence="4" type="ORF">Slin15195_G062030</name>
</gene>
<dbReference type="PANTHER" id="PTHR42673">
    <property type="entry name" value="MALEYLACETOACETATE ISOMERASE"/>
    <property type="match status" value="1"/>
</dbReference>
<dbReference type="InterPro" id="IPR004045">
    <property type="entry name" value="Glutathione_S-Trfase_N"/>
</dbReference>
<evidence type="ECO:0000313" key="4">
    <source>
        <dbReference type="EMBL" id="USW52884.1"/>
    </source>
</evidence>
<dbReference type="Pfam" id="PF00043">
    <property type="entry name" value="GST_C"/>
    <property type="match status" value="1"/>
</dbReference>
<dbReference type="SFLD" id="SFLDS00019">
    <property type="entry name" value="Glutathione_Transferase_(cytos"/>
    <property type="match status" value="1"/>
</dbReference>
<comment type="similarity">
    <text evidence="1">Belongs to the GST superfamily. Zeta family.</text>
</comment>
<evidence type="ECO:0000259" key="2">
    <source>
        <dbReference type="PROSITE" id="PS50404"/>
    </source>
</evidence>
<dbReference type="PROSITE" id="PS50404">
    <property type="entry name" value="GST_NTER"/>
    <property type="match status" value="1"/>
</dbReference>
<dbReference type="InterPro" id="IPR010987">
    <property type="entry name" value="Glutathione-S-Trfase_C-like"/>
</dbReference>
<evidence type="ECO:0000259" key="3">
    <source>
        <dbReference type="PROSITE" id="PS50405"/>
    </source>
</evidence>
<proteinExistence type="inferred from homology"/>
<dbReference type="InterPro" id="IPR036249">
    <property type="entry name" value="Thioredoxin-like_sf"/>
</dbReference>
<dbReference type="InterPro" id="IPR036282">
    <property type="entry name" value="Glutathione-S-Trfase_C_sf"/>
</dbReference>
<dbReference type="OrthoDB" id="202840at2759"/>
<dbReference type="InterPro" id="IPR004046">
    <property type="entry name" value="GST_C"/>
</dbReference>
<dbReference type="SFLD" id="SFLDG00358">
    <property type="entry name" value="Main_(cytGST)"/>
    <property type="match status" value="1"/>
</dbReference>
<keyword evidence="5" id="KW-1185">Reference proteome</keyword>
<dbReference type="InterPro" id="IPR034330">
    <property type="entry name" value="GST_Zeta_C"/>
</dbReference>
<dbReference type="EMBL" id="CP099421">
    <property type="protein sequence ID" value="USW52884.1"/>
    <property type="molecule type" value="Genomic_DNA"/>
</dbReference>
<name>A0A9Q9AQY2_9PEZI</name>
<dbReference type="InterPro" id="IPR040079">
    <property type="entry name" value="Glutathione_S-Trfase"/>
</dbReference>
<accession>A0A9Q9AQY2</accession>
<sequence length="251" mass="27981">MVRKVSDVVLIQQPSRMSAISSTLEVGELILYTYFRSYCSCRARTACALKRIPLTFRYVNLIKGEQVLAPYIDAVNPNGTVPTLVVNDASGKTVAKITQSIAILEFLEEAFPSTVPLLPPASDHFQRAKVRELVDIIACDVQPPTNLRILKTVNELGATNQVWFQGIMEKPLQAYEEVLVQTAGKYSVGDQITLADLCLAPAIENAVRWEVDMSKFPNVMRVFDAIRVLPEFVQGDWRHQEDTPEALRSGT</sequence>
<reference evidence="4" key="1">
    <citation type="submission" date="2022-06" db="EMBL/GenBank/DDBJ databases">
        <title>Complete genome sequences of two strains of the flax pathogen Septoria linicola.</title>
        <authorList>
            <person name="Lapalu N."/>
            <person name="Simon A."/>
            <person name="Demenou B."/>
            <person name="Paumier D."/>
            <person name="Guillot M.-P."/>
            <person name="Gout L."/>
            <person name="Valade R."/>
        </authorList>
    </citation>
    <scope>NUCLEOTIDE SEQUENCE</scope>
    <source>
        <strain evidence="4">SE15195</strain>
    </source>
</reference>
<dbReference type="Gene3D" id="1.20.1050.10">
    <property type="match status" value="1"/>
</dbReference>
<protein>
    <submittedName>
        <fullName evidence="4">Glutathione S-transferase, Thioredoxin-like superfamily, glutathione Transferase family</fullName>
    </submittedName>
</protein>
<dbReference type="SUPFAM" id="SSF47616">
    <property type="entry name" value="GST C-terminal domain-like"/>
    <property type="match status" value="1"/>
</dbReference>
<organism evidence="4 5">
    <name type="scientific">Septoria linicola</name>
    <dbReference type="NCBI Taxonomy" id="215465"/>
    <lineage>
        <taxon>Eukaryota</taxon>
        <taxon>Fungi</taxon>
        <taxon>Dikarya</taxon>
        <taxon>Ascomycota</taxon>
        <taxon>Pezizomycotina</taxon>
        <taxon>Dothideomycetes</taxon>
        <taxon>Dothideomycetidae</taxon>
        <taxon>Mycosphaerellales</taxon>
        <taxon>Mycosphaerellaceae</taxon>
        <taxon>Septoria</taxon>
    </lineage>
</organism>
<dbReference type="PROSITE" id="PS50405">
    <property type="entry name" value="GST_CTER"/>
    <property type="match status" value="1"/>
</dbReference>
<feature type="domain" description="GST C-terminal" evidence="3">
    <location>
        <begin position="123"/>
        <end position="245"/>
    </location>
</feature>
<dbReference type="GO" id="GO:0006559">
    <property type="term" value="P:L-phenylalanine catabolic process"/>
    <property type="evidence" value="ECO:0007669"/>
    <property type="project" value="TreeGrafter"/>
</dbReference>
<dbReference type="AlphaFoldDB" id="A0A9Q9AQY2"/>
<dbReference type="NCBIfam" id="TIGR01262">
    <property type="entry name" value="maiA"/>
    <property type="match status" value="1"/>
</dbReference>
<dbReference type="InterPro" id="IPR005955">
    <property type="entry name" value="GST_Zeta"/>
</dbReference>
<dbReference type="SUPFAM" id="SSF52833">
    <property type="entry name" value="Thioredoxin-like"/>
    <property type="match status" value="1"/>
</dbReference>
<dbReference type="CDD" id="cd03191">
    <property type="entry name" value="GST_C_Zeta"/>
    <property type="match status" value="1"/>
</dbReference>
<dbReference type="FunFam" id="1.20.1050.10:FF:000010">
    <property type="entry name" value="Maleylacetoacetate isomerase isoform 1"/>
    <property type="match status" value="1"/>
</dbReference>
<dbReference type="Pfam" id="PF13409">
    <property type="entry name" value="GST_N_2"/>
    <property type="match status" value="1"/>
</dbReference>
<evidence type="ECO:0000256" key="1">
    <source>
        <dbReference type="ARBA" id="ARBA00010007"/>
    </source>
</evidence>
<feature type="domain" description="GST N-terminal" evidence="2">
    <location>
        <begin position="27"/>
        <end position="115"/>
    </location>
</feature>
<dbReference type="GO" id="GO:0005739">
    <property type="term" value="C:mitochondrion"/>
    <property type="evidence" value="ECO:0007669"/>
    <property type="project" value="TreeGrafter"/>
</dbReference>
<dbReference type="PANTHER" id="PTHR42673:SF4">
    <property type="entry name" value="MALEYLACETOACETATE ISOMERASE"/>
    <property type="match status" value="1"/>
</dbReference>
<evidence type="ECO:0000313" key="5">
    <source>
        <dbReference type="Proteomes" id="UP001056384"/>
    </source>
</evidence>
<dbReference type="Gene3D" id="3.40.30.10">
    <property type="entry name" value="Glutaredoxin"/>
    <property type="match status" value="1"/>
</dbReference>